<dbReference type="PANTHER" id="PTHR43397:SF1">
    <property type="entry name" value="ERGOTHIONEINE BIOSYNTHESIS PROTEIN 1"/>
    <property type="match status" value="1"/>
</dbReference>
<evidence type="ECO:0000256" key="1">
    <source>
        <dbReference type="ARBA" id="ARBA00022603"/>
    </source>
</evidence>
<dbReference type="InterPro" id="IPR051128">
    <property type="entry name" value="EgtD_Methyltrsf_superfamily"/>
</dbReference>
<evidence type="ECO:0000313" key="6">
    <source>
        <dbReference type="Proteomes" id="UP000004221"/>
    </source>
</evidence>
<evidence type="ECO:0000256" key="2">
    <source>
        <dbReference type="ARBA" id="ARBA00022679"/>
    </source>
</evidence>
<feature type="transmembrane region" description="Helical" evidence="3">
    <location>
        <begin position="299"/>
        <end position="319"/>
    </location>
</feature>
<gene>
    <name evidence="5" type="ORF">NITHO_4110007</name>
</gene>
<feature type="transmembrane region" description="Helical" evidence="3">
    <location>
        <begin position="369"/>
        <end position="388"/>
    </location>
</feature>
<dbReference type="InterPro" id="IPR019257">
    <property type="entry name" value="MeTrfase_dom"/>
</dbReference>
<protein>
    <recommendedName>
        <fullName evidence="4">Histidine-specific methyltransferase SAM-dependent domain-containing protein</fullName>
    </recommendedName>
</protein>
<keyword evidence="3" id="KW-0472">Membrane</keyword>
<sequence>MREHGGEMAACVGSGCLLIEYGSGSSTKTRILLNHLREPAAYVPIDISREHLTRSAADLARTYAVLPVLPVCADYTRDFTLPAVSRPASRKVVYFPGSTIGNFMPGEARRFLARIAGVCGAGGGLLIGVDLKKSPEILERAYNDRKGVTAAFNLNLLERINRELGADFVLDHFRHQAVYNRRSGRIEMYIVSLRDQVVHLDDREFVFAEGDRILTECSCKYGLDEFARLAASAGLTVERVWTDDQRLFSVQYLTVGQVADPRRPHERLSETGRGGVAEKLRGAAVAEFRSRLERRSRMILREALMGTAAGAVGTVALNITTWGDMAFRGRPPSRVPAQVAGALARGAGIDLAIGLDNAPEKLEHRKTGLGMLMGYLVGLGIGAIYGILRQHLGDISKPVAGAVIGAAAMAASDVPSILLGVTKPSEWGITGWLADIVPHYLYGLFTAIAYDAFMHRGGFLGRLLSR</sequence>
<keyword evidence="3" id="KW-1133">Transmembrane helix</keyword>
<dbReference type="GO" id="GO:0008168">
    <property type="term" value="F:methyltransferase activity"/>
    <property type="evidence" value="ECO:0007669"/>
    <property type="project" value="UniProtKB-KW"/>
</dbReference>
<dbReference type="InterPro" id="IPR035094">
    <property type="entry name" value="EgtD"/>
</dbReference>
<organism evidence="5 6">
    <name type="scientific">Nitrolancea hollandica Lb</name>
    <dbReference type="NCBI Taxonomy" id="1129897"/>
    <lineage>
        <taxon>Bacteria</taxon>
        <taxon>Pseudomonadati</taxon>
        <taxon>Thermomicrobiota</taxon>
        <taxon>Thermomicrobia</taxon>
        <taxon>Sphaerobacterales</taxon>
        <taxon>Sphaerobacterineae</taxon>
        <taxon>Sphaerobacteraceae</taxon>
        <taxon>Nitrolancea</taxon>
    </lineage>
</organism>
<name>I4EJL9_9BACT</name>
<dbReference type="NCBIfam" id="TIGR03438">
    <property type="entry name" value="egtD_ergothio"/>
    <property type="match status" value="1"/>
</dbReference>
<keyword evidence="6" id="KW-1185">Reference proteome</keyword>
<dbReference type="EMBL" id="CAGS01000348">
    <property type="protein sequence ID" value="CCF84881.1"/>
    <property type="molecule type" value="Genomic_DNA"/>
</dbReference>
<dbReference type="PANTHER" id="PTHR43397">
    <property type="entry name" value="ERGOTHIONEINE BIOSYNTHESIS PROTEIN 1"/>
    <property type="match status" value="1"/>
</dbReference>
<dbReference type="SUPFAM" id="SSF53335">
    <property type="entry name" value="S-adenosyl-L-methionine-dependent methyltransferases"/>
    <property type="match status" value="1"/>
</dbReference>
<evidence type="ECO:0000259" key="4">
    <source>
        <dbReference type="Pfam" id="PF10017"/>
    </source>
</evidence>
<evidence type="ECO:0000256" key="3">
    <source>
        <dbReference type="SAM" id="Phobius"/>
    </source>
</evidence>
<dbReference type="Pfam" id="PF10017">
    <property type="entry name" value="Methyltransf_33"/>
    <property type="match status" value="1"/>
</dbReference>
<keyword evidence="3" id="KW-0812">Transmembrane</keyword>
<dbReference type="AlphaFoldDB" id="I4EJL9"/>
<feature type="domain" description="Histidine-specific methyltransferase SAM-dependent" evidence="4">
    <location>
        <begin position="1"/>
        <end position="253"/>
    </location>
</feature>
<dbReference type="Proteomes" id="UP000004221">
    <property type="component" value="Unassembled WGS sequence"/>
</dbReference>
<comment type="caution">
    <text evidence="5">The sequence shown here is derived from an EMBL/GenBank/DDBJ whole genome shotgun (WGS) entry which is preliminary data.</text>
</comment>
<reference evidence="5 6" key="1">
    <citation type="journal article" date="2012" name="ISME J.">
        <title>Nitrification expanded: discovery, physiology and genomics of a nitrite-oxidizing bacterium from the phylum Chloroflexi.</title>
        <authorList>
            <person name="Sorokin D.Y."/>
            <person name="Lucker S."/>
            <person name="Vejmelkova D."/>
            <person name="Kostrikina N.A."/>
            <person name="Kleerebezem R."/>
            <person name="Rijpstra W.I."/>
            <person name="Damste J.S."/>
            <person name="Le Paslier D."/>
            <person name="Muyzer G."/>
            <person name="Wagner M."/>
            <person name="van Loosdrecht M.C."/>
            <person name="Daims H."/>
        </authorList>
    </citation>
    <scope>NUCLEOTIDE SEQUENCE [LARGE SCALE GENOMIC DNA]</scope>
    <source>
        <strain evidence="6">none</strain>
    </source>
</reference>
<keyword evidence="1" id="KW-0489">Methyltransferase</keyword>
<accession>I4EJL9</accession>
<dbReference type="InterPro" id="IPR029063">
    <property type="entry name" value="SAM-dependent_MTases_sf"/>
</dbReference>
<proteinExistence type="predicted"/>
<keyword evidence="2" id="KW-0808">Transferase</keyword>
<feature type="transmembrane region" description="Helical" evidence="3">
    <location>
        <begin position="400"/>
        <end position="420"/>
    </location>
</feature>
<dbReference type="GO" id="GO:0032259">
    <property type="term" value="P:methylation"/>
    <property type="evidence" value="ECO:0007669"/>
    <property type="project" value="UniProtKB-KW"/>
</dbReference>
<evidence type="ECO:0000313" key="5">
    <source>
        <dbReference type="EMBL" id="CCF84881.1"/>
    </source>
</evidence>
<dbReference type="Gene3D" id="3.40.50.150">
    <property type="entry name" value="Vaccinia Virus protein VP39"/>
    <property type="match status" value="1"/>
</dbReference>